<reference evidence="3" key="1">
    <citation type="submission" date="2016-02" db="EMBL/GenBank/DDBJ databases">
        <authorList>
            <person name="liu f."/>
        </authorList>
    </citation>
    <scope>NUCLEOTIDE SEQUENCE [LARGE SCALE GENOMIC DNA]</scope>
</reference>
<dbReference type="PANTHER" id="PTHR34475">
    <property type="match status" value="1"/>
</dbReference>
<protein>
    <submittedName>
        <fullName evidence="2">Uncharacterized protein</fullName>
    </submittedName>
</protein>
<dbReference type="SUPFAM" id="SSF47413">
    <property type="entry name" value="lambda repressor-like DNA-binding domains"/>
    <property type="match status" value="1"/>
</dbReference>
<evidence type="ECO:0000313" key="2">
    <source>
        <dbReference type="EMBL" id="CZB16278.1"/>
    </source>
</evidence>
<dbReference type="InterPro" id="IPR010982">
    <property type="entry name" value="Lambda_DNA-bd_dom_sf"/>
</dbReference>
<feature type="compositionally biased region" description="Pro residues" evidence="1">
    <location>
        <begin position="338"/>
        <end position="349"/>
    </location>
</feature>
<dbReference type="OrthoDB" id="528021at2"/>
<sequence length="349" mass="38366">MRFPEGFELKTYGQQLLAGRQTKGWSQKQLSKKLFLPTHFIRALEAGEHGMLPEIPYVISMYRKVAMAVDVDPEPMIQACKAFQERERQPQAHQSQPWAGDPVQGHDSSPPKSRRQSREPPKPKVMAAPQQKRRADRDQGAGKSDGVMILVGCGMGLALVGAVLFNNELWLAIRSRLVTPDTEVEEVETGTETQDQASDTLAIQRQPIPDIPDIPDTLLVSPDGLLEEPESEPEQLESGTVRFLFMADVDDDRSSWIRIENAFGALLFESIPEPFTSVDLPATAGVRVRVGRPGLVRWQQPGQPPQPLLQPQADGWIELIPGPVSDQVAPTPLEAAPPLDPAAPAPEAP</sequence>
<keyword evidence="3" id="KW-1185">Reference proteome</keyword>
<dbReference type="GO" id="GO:0003677">
    <property type="term" value="F:DNA binding"/>
    <property type="evidence" value="ECO:0007669"/>
    <property type="project" value="InterPro"/>
</dbReference>
<name>A0A161KBB5_9SYNE</name>
<evidence type="ECO:0000313" key="3">
    <source>
        <dbReference type="Proteomes" id="UP000182631"/>
    </source>
</evidence>
<dbReference type="Gene3D" id="1.10.260.40">
    <property type="entry name" value="lambda repressor-like DNA-binding domains"/>
    <property type="match status" value="1"/>
</dbReference>
<proteinExistence type="predicted"/>
<evidence type="ECO:0000256" key="1">
    <source>
        <dbReference type="SAM" id="MobiDB-lite"/>
    </source>
</evidence>
<feature type="region of interest" description="Disordered" evidence="1">
    <location>
        <begin position="322"/>
        <end position="349"/>
    </location>
</feature>
<dbReference type="Proteomes" id="UP000182631">
    <property type="component" value="Unassembled WGS sequence"/>
</dbReference>
<dbReference type="InterPro" id="IPR050400">
    <property type="entry name" value="Bact_Cytoskel_RodZ"/>
</dbReference>
<organism evidence="2 3">
    <name type="scientific">Candidatus Synechococcus spongiarum</name>
    <dbReference type="NCBI Taxonomy" id="431041"/>
    <lineage>
        <taxon>Bacteria</taxon>
        <taxon>Bacillati</taxon>
        <taxon>Cyanobacteriota</taxon>
        <taxon>Cyanophyceae</taxon>
        <taxon>Synechococcales</taxon>
        <taxon>Synechococcaceae</taxon>
        <taxon>Synechococcus</taxon>
    </lineage>
</organism>
<dbReference type="InterPro" id="IPR001387">
    <property type="entry name" value="Cro/C1-type_HTH"/>
</dbReference>
<dbReference type="PANTHER" id="PTHR34475:SF1">
    <property type="entry name" value="CYTOSKELETON PROTEIN RODZ"/>
    <property type="match status" value="1"/>
</dbReference>
<dbReference type="EMBL" id="FITM01000081">
    <property type="protein sequence ID" value="CZB16278.1"/>
    <property type="molecule type" value="Genomic_DNA"/>
</dbReference>
<dbReference type="CDD" id="cd00093">
    <property type="entry name" value="HTH_XRE"/>
    <property type="match status" value="1"/>
</dbReference>
<feature type="region of interest" description="Disordered" evidence="1">
    <location>
        <begin position="84"/>
        <end position="143"/>
    </location>
</feature>
<gene>
    <name evidence="2" type="ORF">FLM9_708</name>
</gene>
<dbReference type="Pfam" id="PF13413">
    <property type="entry name" value="HTH_25"/>
    <property type="match status" value="1"/>
</dbReference>
<accession>A0A161KBB5</accession>
<dbReference type="RefSeq" id="WP_074457237.1">
    <property type="nucleotide sequence ID" value="NZ_FITM01000081.1"/>
</dbReference>
<dbReference type="AlphaFoldDB" id="A0A161KBB5"/>